<dbReference type="RefSeq" id="WP_157564891.1">
    <property type="nucleotide sequence ID" value="NZ_WPIK01000004.1"/>
</dbReference>
<dbReference type="Proteomes" id="UP000462014">
    <property type="component" value="Unassembled WGS sequence"/>
</dbReference>
<dbReference type="AlphaFoldDB" id="A0A7K1SV84"/>
<name>A0A7K1SV84_9SPHI</name>
<protein>
    <submittedName>
        <fullName evidence="1">Uncharacterized protein</fullName>
    </submittedName>
</protein>
<dbReference type="EMBL" id="WPIK01000004">
    <property type="protein sequence ID" value="MVN20950.1"/>
    <property type="molecule type" value="Genomic_DNA"/>
</dbReference>
<organism evidence="1 2">
    <name type="scientific">Mucilaginibacter arboris</name>
    <dbReference type="NCBI Taxonomy" id="2682090"/>
    <lineage>
        <taxon>Bacteria</taxon>
        <taxon>Pseudomonadati</taxon>
        <taxon>Bacteroidota</taxon>
        <taxon>Sphingobacteriia</taxon>
        <taxon>Sphingobacteriales</taxon>
        <taxon>Sphingobacteriaceae</taxon>
        <taxon>Mucilaginibacter</taxon>
    </lineage>
</organism>
<comment type="caution">
    <text evidence="1">The sequence shown here is derived from an EMBL/GenBank/DDBJ whole genome shotgun (WGS) entry which is preliminary data.</text>
</comment>
<sequence length="237" mass="27210">MNENTENTDWLNDYPALKNQSRENPFRVPENFFEEQQERIHAAIYADELSKKLPSAGFIIPDGYFKNMEEQILSVVKLEEIRPTETYIKSDQFFEEQQSIIAARIKINEYAENGSGFTVPDNYFNDLTNRIIQKTGIKEVQQPAKVRSLFTRAAWKYATAACIAVAVATGFFIKQYQSAHNVQMQLSNLPDADIENYLQIHADTYDNHVILENSTLDTDVDIQNNQTSTDSNETNIH</sequence>
<gene>
    <name evidence="1" type="ORF">GO621_05295</name>
</gene>
<proteinExistence type="predicted"/>
<evidence type="ECO:0000313" key="2">
    <source>
        <dbReference type="Proteomes" id="UP000462014"/>
    </source>
</evidence>
<keyword evidence="2" id="KW-1185">Reference proteome</keyword>
<reference evidence="1 2" key="1">
    <citation type="submission" date="2019-12" db="EMBL/GenBank/DDBJ databases">
        <title>Mucilaginibacter sp. HMF7410 genome sequencing and assembly.</title>
        <authorList>
            <person name="Kang H."/>
            <person name="Cha I."/>
            <person name="Kim H."/>
            <person name="Joh K."/>
        </authorList>
    </citation>
    <scope>NUCLEOTIDE SEQUENCE [LARGE SCALE GENOMIC DNA]</scope>
    <source>
        <strain evidence="1 2">HMF7410</strain>
    </source>
</reference>
<evidence type="ECO:0000313" key="1">
    <source>
        <dbReference type="EMBL" id="MVN20950.1"/>
    </source>
</evidence>
<accession>A0A7K1SV84</accession>